<reference evidence="1 2" key="1">
    <citation type="submission" date="2015-12" db="EMBL/GenBank/DDBJ databases">
        <title>Nitrous oxide reduction kinetics distinguish bacteria harboring typical versus atypical NosZ.</title>
        <authorList>
            <person name="Yoon S."/>
            <person name="Nissen S."/>
            <person name="Park D."/>
            <person name="Sanford R.A."/>
            <person name="Loeffler F.E."/>
        </authorList>
    </citation>
    <scope>NUCLEOTIDE SEQUENCE [LARGE SCALE GENOMIC DNA]</scope>
    <source>
        <strain evidence="1 2">ATCC BAA-841</strain>
    </source>
</reference>
<dbReference type="RefSeq" id="WP_066879822.1">
    <property type="nucleotide sequence ID" value="NZ_LODL01000005.1"/>
</dbReference>
<accession>A0A133XN67</accession>
<dbReference type="AlphaFoldDB" id="A0A133XN67"/>
<name>A0A133XN67_9RHOO</name>
<gene>
    <name evidence="1" type="ORF">AT959_01415</name>
</gene>
<dbReference type="EMBL" id="LODL01000005">
    <property type="protein sequence ID" value="KXB32381.1"/>
    <property type="molecule type" value="Genomic_DNA"/>
</dbReference>
<keyword evidence="2" id="KW-1185">Reference proteome</keyword>
<dbReference type="Proteomes" id="UP000070186">
    <property type="component" value="Unassembled WGS sequence"/>
</dbReference>
<proteinExistence type="predicted"/>
<comment type="caution">
    <text evidence="1">The sequence shown here is derived from an EMBL/GenBank/DDBJ whole genome shotgun (WGS) entry which is preliminary data.</text>
</comment>
<protein>
    <submittedName>
        <fullName evidence="1">Uncharacterized protein</fullName>
    </submittedName>
</protein>
<evidence type="ECO:0000313" key="2">
    <source>
        <dbReference type="Proteomes" id="UP000070186"/>
    </source>
</evidence>
<evidence type="ECO:0000313" key="1">
    <source>
        <dbReference type="EMBL" id="KXB32381.1"/>
    </source>
</evidence>
<sequence>MKTVRSLTLNFIDGKKMSFEFPEQVEINAARQLMLKSLWESDRLVVEVDGDFLIFPMSNIRYFQISVPGALEEQLKLPSHTIYGASIVG</sequence>
<organism evidence="1 2">
    <name type="scientific">Dechloromonas denitrificans</name>
    <dbReference type="NCBI Taxonomy" id="281362"/>
    <lineage>
        <taxon>Bacteria</taxon>
        <taxon>Pseudomonadati</taxon>
        <taxon>Pseudomonadota</taxon>
        <taxon>Betaproteobacteria</taxon>
        <taxon>Rhodocyclales</taxon>
        <taxon>Azonexaceae</taxon>
        <taxon>Dechloromonas</taxon>
    </lineage>
</organism>